<evidence type="ECO:0000256" key="2">
    <source>
        <dbReference type="ARBA" id="ARBA00023015"/>
    </source>
</evidence>
<dbReference type="Pfam" id="PF00392">
    <property type="entry name" value="GntR"/>
    <property type="match status" value="1"/>
</dbReference>
<evidence type="ECO:0000256" key="4">
    <source>
        <dbReference type="ARBA" id="ARBA00023163"/>
    </source>
</evidence>
<evidence type="ECO:0000259" key="5">
    <source>
        <dbReference type="PROSITE" id="PS50949"/>
    </source>
</evidence>
<evidence type="ECO:0000256" key="3">
    <source>
        <dbReference type="ARBA" id="ARBA00023125"/>
    </source>
</evidence>
<dbReference type="Proteomes" id="UP000248749">
    <property type="component" value="Unassembled WGS sequence"/>
</dbReference>
<dbReference type="InterPro" id="IPR027417">
    <property type="entry name" value="P-loop_NTPase"/>
</dbReference>
<dbReference type="GO" id="GO:0003677">
    <property type="term" value="F:DNA binding"/>
    <property type="evidence" value="ECO:0007669"/>
    <property type="project" value="UniProtKB-KW"/>
</dbReference>
<dbReference type="PRINTS" id="PR00035">
    <property type="entry name" value="HTHGNTR"/>
</dbReference>
<evidence type="ECO:0000313" key="7">
    <source>
        <dbReference type="Proteomes" id="UP000248749"/>
    </source>
</evidence>
<dbReference type="RefSeq" id="WP_111136882.1">
    <property type="nucleotide sequence ID" value="NZ_POUB01000269.1"/>
</dbReference>
<protein>
    <submittedName>
        <fullName evidence="6">Transcriptional regulator</fullName>
    </submittedName>
</protein>
<accession>A0A2W2BMA4</accession>
<dbReference type="Pfam" id="PF13671">
    <property type="entry name" value="AAA_33"/>
    <property type="match status" value="1"/>
</dbReference>
<evidence type="ECO:0000256" key="1">
    <source>
        <dbReference type="ARBA" id="ARBA00022898"/>
    </source>
</evidence>
<dbReference type="PANTHER" id="PTHR46577:SF1">
    <property type="entry name" value="HTH-TYPE TRANSCRIPTIONAL REGULATORY PROTEIN GABR"/>
    <property type="match status" value="1"/>
</dbReference>
<evidence type="ECO:0000313" key="6">
    <source>
        <dbReference type="EMBL" id="PZF88571.1"/>
    </source>
</evidence>
<organism evidence="6 7">
    <name type="scientific">Micromonospora deserti</name>
    <dbReference type="NCBI Taxonomy" id="2070366"/>
    <lineage>
        <taxon>Bacteria</taxon>
        <taxon>Bacillati</taxon>
        <taxon>Actinomycetota</taxon>
        <taxon>Actinomycetes</taxon>
        <taxon>Micromonosporales</taxon>
        <taxon>Micromonosporaceae</taxon>
        <taxon>Micromonospora</taxon>
    </lineage>
</organism>
<dbReference type="Gene3D" id="3.40.50.300">
    <property type="entry name" value="P-loop containing nucleotide triphosphate hydrolases"/>
    <property type="match status" value="1"/>
</dbReference>
<reference evidence="6 7" key="1">
    <citation type="submission" date="2018-01" db="EMBL/GenBank/DDBJ databases">
        <title>Draft genome sequence of Salinispora sp. 13K206.</title>
        <authorList>
            <person name="Sahin N."/>
            <person name="Saygin H."/>
            <person name="Ay H."/>
        </authorList>
    </citation>
    <scope>NUCLEOTIDE SEQUENCE [LARGE SCALE GENOMIC DNA]</scope>
    <source>
        <strain evidence="6 7">13K206</strain>
    </source>
</reference>
<proteinExistence type="predicted"/>
<comment type="caution">
    <text evidence="6">The sequence shown here is derived from an EMBL/GenBank/DDBJ whole genome shotgun (WGS) entry which is preliminary data.</text>
</comment>
<dbReference type="PROSITE" id="PS50949">
    <property type="entry name" value="HTH_GNTR"/>
    <property type="match status" value="1"/>
</dbReference>
<dbReference type="SUPFAM" id="SSF46785">
    <property type="entry name" value="Winged helix' DNA-binding domain"/>
    <property type="match status" value="1"/>
</dbReference>
<dbReference type="CDD" id="cd07377">
    <property type="entry name" value="WHTH_GntR"/>
    <property type="match status" value="1"/>
</dbReference>
<dbReference type="GO" id="GO:0003700">
    <property type="term" value="F:DNA-binding transcription factor activity"/>
    <property type="evidence" value="ECO:0007669"/>
    <property type="project" value="InterPro"/>
</dbReference>
<dbReference type="SMART" id="SM00345">
    <property type="entry name" value="HTH_GNTR"/>
    <property type="match status" value="1"/>
</dbReference>
<dbReference type="InterPro" id="IPR036390">
    <property type="entry name" value="WH_DNA-bd_sf"/>
</dbReference>
<name>A0A2W2BMA4_9ACTN</name>
<keyword evidence="7" id="KW-1185">Reference proteome</keyword>
<feature type="domain" description="HTH gntR-type" evidence="5">
    <location>
        <begin position="12"/>
        <end position="80"/>
    </location>
</feature>
<keyword evidence="4" id="KW-0804">Transcription</keyword>
<dbReference type="PANTHER" id="PTHR46577">
    <property type="entry name" value="HTH-TYPE TRANSCRIPTIONAL REGULATORY PROTEIN GABR"/>
    <property type="match status" value="1"/>
</dbReference>
<dbReference type="InterPro" id="IPR036388">
    <property type="entry name" value="WH-like_DNA-bd_sf"/>
</dbReference>
<dbReference type="InterPro" id="IPR051446">
    <property type="entry name" value="HTH_trans_reg/aminotransferase"/>
</dbReference>
<sequence>MTSPHGRTERPEARHQQVARNIRNEIEAGRLVHGTALPSTRKLAEEWGVSVFTINEAMKVLADEGLVINESRSKRVVHAPDQLRRSEVRPQRPRVVLIGGYAGSGKTELGRILARETGWPMLDKDTLTRPVVEAALETLGQSPHDRESQTYLSQIRPREYEALQDAASENIQCGNSVIVTAPFIREFGDAAWVARTRAFFEAAKATTTVVWVYCDADTMLTYVRRRGAARDAFKLADWPGYLGTIDLDFRPAGAHLVVDNCASSRPLQEQAKELVKGILADEGL</sequence>
<keyword evidence="1" id="KW-0663">Pyridoxal phosphate</keyword>
<gene>
    <name evidence="6" type="ORF">C1I99_26275</name>
</gene>
<dbReference type="OrthoDB" id="198115at2"/>
<dbReference type="Gene3D" id="1.10.10.10">
    <property type="entry name" value="Winged helix-like DNA-binding domain superfamily/Winged helix DNA-binding domain"/>
    <property type="match status" value="1"/>
</dbReference>
<dbReference type="EMBL" id="POUB01000269">
    <property type="protein sequence ID" value="PZF88571.1"/>
    <property type="molecule type" value="Genomic_DNA"/>
</dbReference>
<dbReference type="InterPro" id="IPR000524">
    <property type="entry name" value="Tscrpt_reg_HTH_GntR"/>
</dbReference>
<dbReference type="AlphaFoldDB" id="A0A2W2BMA4"/>
<dbReference type="SUPFAM" id="SSF52540">
    <property type="entry name" value="P-loop containing nucleoside triphosphate hydrolases"/>
    <property type="match status" value="1"/>
</dbReference>
<keyword evidence="2" id="KW-0805">Transcription regulation</keyword>
<keyword evidence="3" id="KW-0238">DNA-binding</keyword>